<dbReference type="GO" id="GO:0000978">
    <property type="term" value="F:RNA polymerase II cis-regulatory region sequence-specific DNA binding"/>
    <property type="evidence" value="ECO:0007669"/>
    <property type="project" value="TreeGrafter"/>
</dbReference>
<comment type="caution">
    <text evidence="6">The sequence shown here is derived from an EMBL/GenBank/DDBJ whole genome shotgun (WGS) entry which is preliminary data.</text>
</comment>
<feature type="region of interest" description="Disordered" evidence="4">
    <location>
        <begin position="69"/>
        <end position="97"/>
    </location>
</feature>
<keyword evidence="1 3" id="KW-0238">DNA-binding</keyword>
<dbReference type="GO" id="GO:0030154">
    <property type="term" value="P:cell differentiation"/>
    <property type="evidence" value="ECO:0007669"/>
    <property type="project" value="TreeGrafter"/>
</dbReference>
<feature type="compositionally biased region" description="Basic residues" evidence="4">
    <location>
        <begin position="71"/>
        <end position="93"/>
    </location>
</feature>
<evidence type="ECO:0000256" key="3">
    <source>
        <dbReference type="PROSITE-ProRule" id="PRU00267"/>
    </source>
</evidence>
<dbReference type="SMART" id="SM00398">
    <property type="entry name" value="HMG"/>
    <property type="match status" value="1"/>
</dbReference>
<dbReference type="InterPro" id="IPR009071">
    <property type="entry name" value="HMG_box_dom"/>
</dbReference>
<dbReference type="CDD" id="cd01389">
    <property type="entry name" value="HMG-box_ROX1-like"/>
    <property type="match status" value="1"/>
</dbReference>
<dbReference type="InterPro" id="IPR036910">
    <property type="entry name" value="HMG_box_dom_sf"/>
</dbReference>
<sequence length="293" mass="32046">MADSAVNAPRPPNEFILFRQHIVKEIKEMIGDKPQPTQKQVSTFSSKLWKEIVPPAVKQYFRMKAKEASALHKKAHPGYKFRPNRKKGKGSNKRPKDEVPWYYTYYNKSRSPAPSEHSDDDDAGGAQTSTSSAEDGSNGVLASAPASWPAVLAYNLVPVYGPYSPLPLHWIAVPAQDAGAFPLVRSQVATGGQHEGQQVVYYSYALPTTIPTSPGPSLSSAGRGDEEGTADSGELESTKKEDQDDSDLFEPEYSDTPTSSGTSDGLSTKSERGESDFSMEDYFSFSDYEGEDE</sequence>
<feature type="DNA-binding region" description="HMG box" evidence="3">
    <location>
        <begin position="8"/>
        <end position="80"/>
    </location>
</feature>
<name>A0A409WIL3_9AGAR</name>
<dbReference type="Gene3D" id="1.10.30.10">
    <property type="entry name" value="High mobility group box domain"/>
    <property type="match status" value="1"/>
</dbReference>
<feature type="domain" description="HMG box" evidence="5">
    <location>
        <begin position="8"/>
        <end position="80"/>
    </location>
</feature>
<dbReference type="SUPFAM" id="SSF47095">
    <property type="entry name" value="HMG-box"/>
    <property type="match status" value="1"/>
</dbReference>
<evidence type="ECO:0000259" key="5">
    <source>
        <dbReference type="PROSITE" id="PS50118"/>
    </source>
</evidence>
<accession>A0A409WIL3</accession>
<dbReference type="GO" id="GO:0001228">
    <property type="term" value="F:DNA-binding transcription activator activity, RNA polymerase II-specific"/>
    <property type="evidence" value="ECO:0007669"/>
    <property type="project" value="TreeGrafter"/>
</dbReference>
<dbReference type="PANTHER" id="PTHR10270">
    <property type="entry name" value="SOX TRANSCRIPTION FACTOR"/>
    <property type="match status" value="1"/>
</dbReference>
<evidence type="ECO:0000256" key="4">
    <source>
        <dbReference type="SAM" id="MobiDB-lite"/>
    </source>
</evidence>
<reference evidence="6 7" key="1">
    <citation type="journal article" date="2018" name="Evol. Lett.">
        <title>Horizontal gene cluster transfer increased hallucinogenic mushroom diversity.</title>
        <authorList>
            <person name="Reynolds H.T."/>
            <person name="Vijayakumar V."/>
            <person name="Gluck-Thaler E."/>
            <person name="Korotkin H.B."/>
            <person name="Matheny P.B."/>
            <person name="Slot J.C."/>
        </authorList>
    </citation>
    <scope>NUCLEOTIDE SEQUENCE [LARGE SCALE GENOMIC DNA]</scope>
    <source>
        <strain evidence="6 7">SRW20</strain>
    </source>
</reference>
<dbReference type="EMBL" id="NHYE01005054">
    <property type="protein sequence ID" value="PPQ78342.1"/>
    <property type="molecule type" value="Genomic_DNA"/>
</dbReference>
<protein>
    <recommendedName>
        <fullName evidence="5">HMG box domain-containing protein</fullName>
    </recommendedName>
</protein>
<dbReference type="STRING" id="231916.A0A409WIL3"/>
<dbReference type="GO" id="GO:0005634">
    <property type="term" value="C:nucleus"/>
    <property type="evidence" value="ECO:0007669"/>
    <property type="project" value="UniProtKB-UniRule"/>
</dbReference>
<dbReference type="Pfam" id="PF00505">
    <property type="entry name" value="HMG_box"/>
    <property type="match status" value="1"/>
</dbReference>
<feature type="region of interest" description="Disordered" evidence="4">
    <location>
        <begin position="110"/>
        <end position="140"/>
    </location>
</feature>
<dbReference type="AlphaFoldDB" id="A0A409WIL3"/>
<feature type="region of interest" description="Disordered" evidence="4">
    <location>
        <begin position="212"/>
        <end position="293"/>
    </location>
</feature>
<keyword evidence="7" id="KW-1185">Reference proteome</keyword>
<feature type="compositionally biased region" description="Polar residues" evidence="4">
    <location>
        <begin position="126"/>
        <end position="135"/>
    </location>
</feature>
<evidence type="ECO:0000256" key="1">
    <source>
        <dbReference type="ARBA" id="ARBA00023125"/>
    </source>
</evidence>
<keyword evidence="3" id="KW-0539">Nucleus</keyword>
<feature type="compositionally biased region" description="Low complexity" evidence="4">
    <location>
        <begin position="254"/>
        <end position="268"/>
    </location>
</feature>
<evidence type="ECO:0000313" key="7">
    <source>
        <dbReference type="Proteomes" id="UP000284706"/>
    </source>
</evidence>
<evidence type="ECO:0000256" key="2">
    <source>
        <dbReference type="ARBA" id="ARBA00023163"/>
    </source>
</evidence>
<dbReference type="InParanoid" id="A0A409WIL3"/>
<dbReference type="OrthoDB" id="6247875at2759"/>
<keyword evidence="2" id="KW-0804">Transcription</keyword>
<evidence type="ECO:0000313" key="6">
    <source>
        <dbReference type="EMBL" id="PPQ78342.1"/>
    </source>
</evidence>
<proteinExistence type="predicted"/>
<dbReference type="InterPro" id="IPR050140">
    <property type="entry name" value="SRY-related_HMG-box_TF-like"/>
</dbReference>
<dbReference type="PANTHER" id="PTHR10270:SF161">
    <property type="entry name" value="SEX-DETERMINING REGION Y PROTEIN"/>
    <property type="match status" value="1"/>
</dbReference>
<dbReference type="Proteomes" id="UP000284706">
    <property type="component" value="Unassembled WGS sequence"/>
</dbReference>
<organism evidence="6 7">
    <name type="scientific">Gymnopilus dilepis</name>
    <dbReference type="NCBI Taxonomy" id="231916"/>
    <lineage>
        <taxon>Eukaryota</taxon>
        <taxon>Fungi</taxon>
        <taxon>Dikarya</taxon>
        <taxon>Basidiomycota</taxon>
        <taxon>Agaricomycotina</taxon>
        <taxon>Agaricomycetes</taxon>
        <taxon>Agaricomycetidae</taxon>
        <taxon>Agaricales</taxon>
        <taxon>Agaricineae</taxon>
        <taxon>Hymenogastraceae</taxon>
        <taxon>Gymnopilus</taxon>
    </lineage>
</organism>
<gene>
    <name evidence="6" type="ORF">CVT26_007705</name>
</gene>
<dbReference type="PROSITE" id="PS50118">
    <property type="entry name" value="HMG_BOX_2"/>
    <property type="match status" value="1"/>
</dbReference>
<feature type="compositionally biased region" description="Acidic residues" evidence="4">
    <location>
        <begin position="243"/>
        <end position="253"/>
    </location>
</feature>